<dbReference type="PANTHER" id="PTHR10000:SF8">
    <property type="entry name" value="HAD SUPERFAMILY HYDROLASE-LIKE, TYPE 3"/>
    <property type="match status" value="1"/>
</dbReference>
<dbReference type="Proteomes" id="UP000001845">
    <property type="component" value="Chromosome"/>
</dbReference>
<dbReference type="NCBIfam" id="NF045966">
    <property type="entry name" value="YcsE_rel_Pase"/>
    <property type="match status" value="1"/>
</dbReference>
<dbReference type="STRING" id="512564.MCRO_0167"/>
<dbReference type="InterPro" id="IPR006379">
    <property type="entry name" value="HAD-SF_hydro_IIB"/>
</dbReference>
<dbReference type="NCBIfam" id="TIGR01484">
    <property type="entry name" value="HAD-SF-IIB"/>
    <property type="match status" value="1"/>
</dbReference>
<organism evidence="1 2">
    <name type="scientific">Mycoplasma crocodyli (strain ATCC 51981 / MP145)</name>
    <dbReference type="NCBI Taxonomy" id="512564"/>
    <lineage>
        <taxon>Bacteria</taxon>
        <taxon>Bacillati</taxon>
        <taxon>Mycoplasmatota</taxon>
        <taxon>Mollicutes</taxon>
        <taxon>Mycoplasmataceae</taxon>
        <taxon>Mycoplasma</taxon>
    </lineage>
</organism>
<sequence>MRNLKKRIKIAAFDIDGTILPYGNRVFSKTTRHMFKELAKNNVISVLATAREFATIGDFLEQLEGVDYFIGGNGAFIYDVKNKKYIYEVSLNKNEIQDVYYKFQNRLGGFSIVDQDKVFKDKNLSLETWFIRPNAHNYYDLDFSKIGNKHLHIACVATEESKELTKDLMNYIVSKKYDLEVNSVWSHGLFIGKTGVTKSHTLEILTKMLGMSQNNLIAFGDSSNDYEMLRDAYYGVAMEKAGWKLKSVAKDVAIDCDFDGAYHKLKELNVI</sequence>
<keyword evidence="1" id="KW-0378">Hydrolase</keyword>
<reference key="2">
    <citation type="submission" date="2010-03" db="EMBL/GenBank/DDBJ databases">
        <authorList>
            <person name="Ma Z."/>
            <person name="Wang X."/>
            <person name="Liu H."/>
        </authorList>
    </citation>
    <scope>NUCLEOTIDE SEQUENCE</scope>
    <source>
        <strain>MP145</strain>
    </source>
</reference>
<dbReference type="Gene3D" id="3.40.50.1000">
    <property type="entry name" value="HAD superfamily/HAD-like"/>
    <property type="match status" value="1"/>
</dbReference>
<name>D5E4Z5_MYCCM</name>
<dbReference type="GO" id="GO:0000287">
    <property type="term" value="F:magnesium ion binding"/>
    <property type="evidence" value="ECO:0007669"/>
    <property type="project" value="TreeGrafter"/>
</dbReference>
<accession>D5E4Z5</accession>
<dbReference type="RefSeq" id="WP_013054389.1">
    <property type="nucleotide sequence ID" value="NC_014014.1"/>
</dbReference>
<dbReference type="InterPro" id="IPR023214">
    <property type="entry name" value="HAD_sf"/>
</dbReference>
<dbReference type="GO" id="GO:0016791">
    <property type="term" value="F:phosphatase activity"/>
    <property type="evidence" value="ECO:0007669"/>
    <property type="project" value="UniProtKB-ARBA"/>
</dbReference>
<dbReference type="Pfam" id="PF08282">
    <property type="entry name" value="Hydrolase_3"/>
    <property type="match status" value="1"/>
</dbReference>
<evidence type="ECO:0000313" key="1">
    <source>
        <dbReference type="EMBL" id="ADE19612.1"/>
    </source>
</evidence>
<keyword evidence="2" id="KW-1185">Reference proteome</keyword>
<dbReference type="OrthoDB" id="388819at2"/>
<dbReference type="AlphaFoldDB" id="D5E4Z5"/>
<dbReference type="eggNOG" id="COG0561">
    <property type="taxonomic scope" value="Bacteria"/>
</dbReference>
<dbReference type="KEGG" id="mcd:MCRO_0167"/>
<proteinExistence type="predicted"/>
<dbReference type="HOGENOM" id="CLU_044146_7_0_14"/>
<dbReference type="GO" id="GO:0005829">
    <property type="term" value="C:cytosol"/>
    <property type="evidence" value="ECO:0007669"/>
    <property type="project" value="TreeGrafter"/>
</dbReference>
<dbReference type="PROSITE" id="PS01229">
    <property type="entry name" value="COF_2"/>
    <property type="match status" value="1"/>
</dbReference>
<reference evidence="2" key="1">
    <citation type="submission" date="2010-03" db="EMBL/GenBank/DDBJ databases">
        <title>The complete genome of Mycoplasma crocodyli MP145.</title>
        <authorList>
            <person name="Glass J.I."/>
            <person name="Durkin A.S."/>
            <person name="Hostetler J."/>
            <person name="Jackson J."/>
            <person name="Johnson J."/>
            <person name="May M.A."/>
            <person name="Paralanov V."/>
            <person name="Radune D."/>
            <person name="Szczypinski B."/>
            <person name="Brown D.R."/>
        </authorList>
    </citation>
    <scope>NUCLEOTIDE SEQUENCE [LARGE SCALE GENOMIC DNA]</scope>
    <source>
        <strain evidence="2">ATCC 51981 / MP145</strain>
    </source>
</reference>
<dbReference type="EMBL" id="CP001991">
    <property type="protein sequence ID" value="ADE19612.1"/>
    <property type="molecule type" value="Genomic_DNA"/>
</dbReference>
<evidence type="ECO:0000313" key="2">
    <source>
        <dbReference type="Proteomes" id="UP000001845"/>
    </source>
</evidence>
<reference evidence="1 2" key="3">
    <citation type="journal article" date="2011" name="J. Bacteriol.">
        <title>Genome sequences of Mycoplasma alligatoris A21JP2T and Mycoplasma crocodyli MP145T.</title>
        <authorList>
            <person name="Brown D.R."/>
            <person name="Farmerie W.G."/>
            <person name="May M."/>
            <person name="Benders G.A."/>
            <person name="Durkin A.S."/>
            <person name="Hlavinka K."/>
            <person name="Hostetler J."/>
            <person name="Jackson J."/>
            <person name="Johnson J."/>
            <person name="Miller R.H."/>
            <person name="Paralanov V."/>
            <person name="Radune D."/>
            <person name="Szczypinski B."/>
            <person name="Glass J.I."/>
        </authorList>
    </citation>
    <scope>NUCLEOTIDE SEQUENCE [LARGE SCALE GENOMIC DNA]</scope>
    <source>
        <strain evidence="2">ATCC 51981 / MP145</strain>
    </source>
</reference>
<dbReference type="Gene3D" id="3.30.1240.10">
    <property type="match status" value="1"/>
</dbReference>
<dbReference type="InterPro" id="IPR036412">
    <property type="entry name" value="HAD-like_sf"/>
</dbReference>
<gene>
    <name evidence="1" type="ordered locus">MCRO_0167</name>
</gene>
<protein>
    <submittedName>
        <fullName evidence="1">COF family haloacid dehalogenase(HAD)-like hydrolase</fullName>
    </submittedName>
</protein>
<dbReference type="SUPFAM" id="SSF56784">
    <property type="entry name" value="HAD-like"/>
    <property type="match status" value="1"/>
</dbReference>
<dbReference type="PANTHER" id="PTHR10000">
    <property type="entry name" value="PHOSPHOSERINE PHOSPHATASE"/>
    <property type="match status" value="1"/>
</dbReference>